<reference evidence="3" key="1">
    <citation type="submission" date="2021-01" db="EMBL/GenBank/DDBJ databases">
        <authorList>
            <person name="Kaushik A."/>
        </authorList>
    </citation>
    <scope>NUCLEOTIDE SEQUENCE</scope>
    <source>
        <strain evidence="3">AG4-RS23</strain>
    </source>
</reference>
<comment type="caution">
    <text evidence="3">The sequence shown here is derived from an EMBL/GenBank/DDBJ whole genome shotgun (WGS) entry which is preliminary data.</text>
</comment>
<dbReference type="InterPro" id="IPR053006">
    <property type="entry name" value="Meiosis_regulatory"/>
</dbReference>
<sequence>MEKYVSDSDEAGYIYAYEIRDPKPPNEFHIKIGRSVDPIRRLDEWDRQCGSKETAVRGWWPGVIEDGNTANSSGLLSRMIDPGEKGKYCHRLERLIHLELRDIALNSTHLTPRFQEIVLGRGGSSGKSHPPSEPRSPLKRANQPKRRKAPAQADSPLKPCPDCKKIHREIFVLERAMSGEFKGREWELVVKPIIEKWGNFVTAHASKKV</sequence>
<evidence type="ECO:0000256" key="1">
    <source>
        <dbReference type="SAM" id="MobiDB-lite"/>
    </source>
</evidence>
<name>A0A8H3C214_9AGAM</name>
<feature type="domain" description="Bacteriophage T5 Orf172 DNA-binding" evidence="2">
    <location>
        <begin position="13"/>
        <end position="104"/>
    </location>
</feature>
<dbReference type="Proteomes" id="UP000663861">
    <property type="component" value="Unassembled WGS sequence"/>
</dbReference>
<dbReference type="AlphaFoldDB" id="A0A8H3C214"/>
<proteinExistence type="predicted"/>
<dbReference type="EMBL" id="CAJMWY010001546">
    <property type="protein sequence ID" value="CAE6470074.1"/>
    <property type="molecule type" value="Genomic_DNA"/>
</dbReference>
<feature type="region of interest" description="Disordered" evidence="1">
    <location>
        <begin position="119"/>
        <end position="160"/>
    </location>
</feature>
<protein>
    <recommendedName>
        <fullName evidence="2">Bacteriophage T5 Orf172 DNA-binding domain-containing protein</fullName>
    </recommendedName>
</protein>
<dbReference type="Pfam" id="PF10544">
    <property type="entry name" value="T5orf172"/>
    <property type="match status" value="1"/>
</dbReference>
<gene>
    <name evidence="3" type="ORF">RDB_LOCUS80783</name>
</gene>
<dbReference type="PANTHER" id="PTHR28094:SF1">
    <property type="entry name" value="MEIOTICALLY UP-REGULATED GENE 113 PROTEIN"/>
    <property type="match status" value="1"/>
</dbReference>
<evidence type="ECO:0000313" key="4">
    <source>
        <dbReference type="Proteomes" id="UP000663861"/>
    </source>
</evidence>
<organism evidence="3 4">
    <name type="scientific">Rhizoctonia solani</name>
    <dbReference type="NCBI Taxonomy" id="456999"/>
    <lineage>
        <taxon>Eukaryota</taxon>
        <taxon>Fungi</taxon>
        <taxon>Dikarya</taxon>
        <taxon>Basidiomycota</taxon>
        <taxon>Agaricomycotina</taxon>
        <taxon>Agaricomycetes</taxon>
        <taxon>Cantharellales</taxon>
        <taxon>Ceratobasidiaceae</taxon>
        <taxon>Rhizoctonia</taxon>
    </lineage>
</organism>
<evidence type="ECO:0000259" key="2">
    <source>
        <dbReference type="Pfam" id="PF10544"/>
    </source>
</evidence>
<evidence type="ECO:0000313" key="3">
    <source>
        <dbReference type="EMBL" id="CAE6470074.1"/>
    </source>
</evidence>
<dbReference type="PANTHER" id="PTHR28094">
    <property type="entry name" value="MEIOTICALLY UP-REGULATED GENE 113 PROTEIN"/>
    <property type="match status" value="1"/>
</dbReference>
<accession>A0A8H3C214</accession>
<dbReference type="InterPro" id="IPR018306">
    <property type="entry name" value="Phage_T5_Orf172_DNA-bd"/>
</dbReference>